<protein>
    <submittedName>
        <fullName evidence="7">Alkyl hydroperoxide reductase subunit AhpC (Peroxiredoxin)</fullName>
    </submittedName>
</protein>
<dbReference type="Proteomes" id="UP000191112">
    <property type="component" value="Unassembled WGS sequence"/>
</dbReference>
<dbReference type="PROSITE" id="PS51352">
    <property type="entry name" value="THIOREDOXIN_2"/>
    <property type="match status" value="1"/>
</dbReference>
<dbReference type="STRING" id="619805.SAMN05660477_00685"/>
<dbReference type="PANTHER" id="PTHR42852">
    <property type="entry name" value="THIOL:DISULFIDE INTERCHANGE PROTEIN DSBE"/>
    <property type="match status" value="1"/>
</dbReference>
<keyword evidence="5" id="KW-0732">Signal</keyword>
<keyword evidence="2" id="KW-0201">Cytochrome c-type biogenesis</keyword>
<feature type="chain" id="PRO_5012120367" evidence="5">
    <location>
        <begin position="19"/>
        <end position="427"/>
    </location>
</feature>
<feature type="domain" description="Thioredoxin" evidence="6">
    <location>
        <begin position="292"/>
        <end position="426"/>
    </location>
</feature>
<accession>A0A1T5DFH0</accession>
<dbReference type="SUPFAM" id="SSF52833">
    <property type="entry name" value="Thioredoxin-like"/>
    <property type="match status" value="1"/>
</dbReference>
<dbReference type="InterPro" id="IPR050553">
    <property type="entry name" value="Thioredoxin_ResA/DsbE_sf"/>
</dbReference>
<dbReference type="OrthoDB" id="6399635at2"/>
<reference evidence="7 8" key="1">
    <citation type="submission" date="2017-02" db="EMBL/GenBank/DDBJ databases">
        <authorList>
            <person name="Peterson S.W."/>
        </authorList>
    </citation>
    <scope>NUCLEOTIDE SEQUENCE [LARGE SCALE GENOMIC DNA]</scope>
    <source>
        <strain evidence="7 8">DSM 22323</strain>
    </source>
</reference>
<dbReference type="AlphaFoldDB" id="A0A1T5DFH0"/>
<keyword evidence="4" id="KW-0676">Redox-active center</keyword>
<dbReference type="GO" id="GO:0017004">
    <property type="term" value="P:cytochrome complex assembly"/>
    <property type="evidence" value="ECO:0007669"/>
    <property type="project" value="UniProtKB-KW"/>
</dbReference>
<evidence type="ECO:0000313" key="7">
    <source>
        <dbReference type="EMBL" id="SKB70454.1"/>
    </source>
</evidence>
<comment type="subcellular location">
    <subcellularLocation>
        <location evidence="1">Cell envelope</location>
    </subcellularLocation>
</comment>
<dbReference type="InterPro" id="IPR036249">
    <property type="entry name" value="Thioredoxin-like_sf"/>
</dbReference>
<feature type="signal peptide" evidence="5">
    <location>
        <begin position="1"/>
        <end position="18"/>
    </location>
</feature>
<dbReference type="PANTHER" id="PTHR42852:SF6">
    <property type="entry name" value="THIOL:DISULFIDE INTERCHANGE PROTEIN DSBE"/>
    <property type="match status" value="1"/>
</dbReference>
<gene>
    <name evidence="7" type="ORF">SAMN05660477_00685</name>
</gene>
<dbReference type="RefSeq" id="WP_079665977.1">
    <property type="nucleotide sequence ID" value="NZ_FUYZ01000002.1"/>
</dbReference>
<evidence type="ECO:0000313" key="8">
    <source>
        <dbReference type="Proteomes" id="UP000191112"/>
    </source>
</evidence>
<dbReference type="InterPro" id="IPR013740">
    <property type="entry name" value="Redoxin"/>
</dbReference>
<dbReference type="EMBL" id="FUYZ01000002">
    <property type="protein sequence ID" value="SKB70454.1"/>
    <property type="molecule type" value="Genomic_DNA"/>
</dbReference>
<organism evidence="7 8">
    <name type="scientific">Soonwooa buanensis</name>
    <dbReference type="NCBI Taxonomy" id="619805"/>
    <lineage>
        <taxon>Bacteria</taxon>
        <taxon>Pseudomonadati</taxon>
        <taxon>Bacteroidota</taxon>
        <taxon>Flavobacteriia</taxon>
        <taxon>Flavobacteriales</taxon>
        <taxon>Weeksellaceae</taxon>
        <taxon>Chryseobacterium group</taxon>
        <taxon>Soonwooa</taxon>
    </lineage>
</organism>
<dbReference type="CDD" id="cd02966">
    <property type="entry name" value="TlpA_like_family"/>
    <property type="match status" value="1"/>
</dbReference>
<sequence length="427" mass="47783">MRNTVLALCLLGASSISAQFKVNANLPSDFQVDDAYLFAYDGSKDILLGKGAKKGNSLSISVPKSYKGMLRLVLFPSNNSIQMASENQDINLTVDKVENKAIKQVTFLDTANKYFETSQNGQKKKELIYPALLQIKDYYKPTDAFYSALEKEIATLSSSPETGGNFPFINYYNETASKYVNNPDYKNIPLQEYSDFIVKSGSFLETSSLLKPILISYLNTAGKDNINADIDKLLKNVDIETPRGQTVLSELIDIFDTYGMADMKDKYLKEAKELKCTINDRLASTIRGQEELQIGAKLPDSKLYNTYNTKAKSISDVKADHKVIIVWSSTCSHCTAELPKIIEKYQALKSKKIEVIGLSIDADLKSYSDLASKFPWVSAADGKGWYSEYAKNYNVHATPTYFILDSSNKIVAKPDQLSQVFEYFNLK</sequence>
<dbReference type="GO" id="GO:0030313">
    <property type="term" value="C:cell envelope"/>
    <property type="evidence" value="ECO:0007669"/>
    <property type="project" value="UniProtKB-SubCell"/>
</dbReference>
<name>A0A1T5DFH0_9FLAO</name>
<dbReference type="Pfam" id="PF08534">
    <property type="entry name" value="Redoxin"/>
    <property type="match status" value="1"/>
</dbReference>
<evidence type="ECO:0000256" key="3">
    <source>
        <dbReference type="ARBA" id="ARBA00023157"/>
    </source>
</evidence>
<dbReference type="Gene3D" id="3.40.30.10">
    <property type="entry name" value="Glutaredoxin"/>
    <property type="match status" value="1"/>
</dbReference>
<evidence type="ECO:0000259" key="6">
    <source>
        <dbReference type="PROSITE" id="PS51352"/>
    </source>
</evidence>
<evidence type="ECO:0000256" key="5">
    <source>
        <dbReference type="SAM" id="SignalP"/>
    </source>
</evidence>
<evidence type="ECO:0000256" key="2">
    <source>
        <dbReference type="ARBA" id="ARBA00022748"/>
    </source>
</evidence>
<evidence type="ECO:0000256" key="1">
    <source>
        <dbReference type="ARBA" id="ARBA00004196"/>
    </source>
</evidence>
<keyword evidence="3" id="KW-1015">Disulfide bond</keyword>
<dbReference type="InterPro" id="IPR013766">
    <property type="entry name" value="Thioredoxin_domain"/>
</dbReference>
<proteinExistence type="predicted"/>
<keyword evidence="8" id="KW-1185">Reference proteome</keyword>
<evidence type="ECO:0000256" key="4">
    <source>
        <dbReference type="ARBA" id="ARBA00023284"/>
    </source>
</evidence>